<dbReference type="SUPFAM" id="SSF54001">
    <property type="entry name" value="Cysteine proteinases"/>
    <property type="match status" value="1"/>
</dbReference>
<dbReference type="SMART" id="SM00645">
    <property type="entry name" value="Pept_C1"/>
    <property type="match status" value="1"/>
</dbReference>
<keyword evidence="4" id="KW-0378">Hydrolase</keyword>
<reference evidence="4 5" key="1">
    <citation type="submission" date="2016-10" db="EMBL/GenBank/DDBJ databases">
        <authorList>
            <person name="de Groot N.N."/>
        </authorList>
    </citation>
    <scope>NUCLEOTIDE SEQUENCE [LARGE SCALE GENOMIC DNA]</scope>
    <source>
        <strain evidence="4 5">BS3265</strain>
    </source>
</reference>
<keyword evidence="6" id="KW-1185">Reference proteome</keyword>
<accession>A0A1H5KPR5</accession>
<sequence>MIQPLVTIPMNARDQGNRGSCVAFSISGIKGCIANYLLSPEYAYLATVHQSPNWQPNQGLHIQIAITATAAGLPEDHYFPYQQDEPIHPLPVLPTGLSLHGPHMALIPPDLALVKTWLGAGKPVGVLLSLTKSFMTPIDGKVAFETGVFPGRHAVTVVGYGIDQSGHEHYLICNSWGSTWGVNGHAWLPDSYINCHASCIYGAN</sequence>
<reference evidence="2 7" key="3">
    <citation type="submission" date="2019-09" db="EMBL/GenBank/DDBJ databases">
        <title>Draft genome sequences of 48 bacterial type strains from the CCUG.</title>
        <authorList>
            <person name="Tunovic T."/>
            <person name="Pineiro-Iglesias B."/>
            <person name="Unosson C."/>
            <person name="Inganas E."/>
            <person name="Ohlen M."/>
            <person name="Cardew S."/>
            <person name="Jensie-Markopoulos S."/>
            <person name="Salva-Serra F."/>
            <person name="Jaen-Luchoro D."/>
            <person name="Karlsson R."/>
            <person name="Svensson-Stadler L."/>
            <person name="Chun J."/>
            <person name="Moore E."/>
        </authorList>
    </citation>
    <scope>NUCLEOTIDE SEQUENCE [LARGE SCALE GENOMIC DNA]</scope>
    <source>
        <strain evidence="2 7">CCUG 51524</strain>
    </source>
</reference>
<dbReference type="InterPro" id="IPR000668">
    <property type="entry name" value="Peptidase_C1A_C"/>
</dbReference>
<proteinExistence type="predicted"/>
<evidence type="ECO:0000313" key="3">
    <source>
        <dbReference type="EMBL" id="PTC28739.1"/>
    </source>
</evidence>
<evidence type="ECO:0000313" key="7">
    <source>
        <dbReference type="Proteomes" id="UP000423257"/>
    </source>
</evidence>
<dbReference type="Proteomes" id="UP000423257">
    <property type="component" value="Unassembled WGS sequence"/>
</dbReference>
<protein>
    <submittedName>
        <fullName evidence="2">C1 family peptidase</fullName>
    </submittedName>
    <submittedName>
        <fullName evidence="4">Papain family cysteine protease</fullName>
    </submittedName>
</protein>
<dbReference type="GO" id="GO:0008234">
    <property type="term" value="F:cysteine-type peptidase activity"/>
    <property type="evidence" value="ECO:0007669"/>
    <property type="project" value="InterPro"/>
</dbReference>
<dbReference type="CDD" id="cd02619">
    <property type="entry name" value="Peptidase_C1"/>
    <property type="match status" value="1"/>
</dbReference>
<dbReference type="GO" id="GO:0006508">
    <property type="term" value="P:proteolysis"/>
    <property type="evidence" value="ECO:0007669"/>
    <property type="project" value="UniProtKB-KW"/>
</dbReference>
<gene>
    <name evidence="3" type="ORF">C9383_09370</name>
    <name evidence="2" type="ORF">F7R03_07470</name>
    <name evidence="4" type="ORF">SAMN04490198_2297</name>
</gene>
<evidence type="ECO:0000313" key="5">
    <source>
        <dbReference type="Proteomes" id="UP000199129"/>
    </source>
</evidence>
<dbReference type="EMBL" id="VZPQ01000003">
    <property type="protein sequence ID" value="KAB0568425.1"/>
    <property type="molecule type" value="Genomic_DNA"/>
</dbReference>
<dbReference type="Gene3D" id="3.90.70.10">
    <property type="entry name" value="Cysteine proteinases"/>
    <property type="match status" value="1"/>
</dbReference>
<dbReference type="AlphaFoldDB" id="A0A1H5KPR5"/>
<dbReference type="EMBL" id="PYWX01000029">
    <property type="protein sequence ID" value="PTC28739.1"/>
    <property type="molecule type" value="Genomic_DNA"/>
</dbReference>
<dbReference type="Pfam" id="PF00112">
    <property type="entry name" value="Peptidase_C1"/>
    <property type="match status" value="1"/>
</dbReference>
<reference evidence="3 6" key="2">
    <citation type="submission" date="2018-03" db="EMBL/GenBank/DDBJ databases">
        <title>Draft genome sequence of the type strain of Pseudomonas palleroniana LMG 23076, isolated from rice in Cameroon.</title>
        <authorList>
            <person name="Tambong J.T."/>
        </authorList>
    </citation>
    <scope>NUCLEOTIDE SEQUENCE [LARGE SCALE GENOMIC DNA]</scope>
    <source>
        <strain evidence="3 6">LMG 23076</strain>
    </source>
</reference>
<dbReference type="Proteomes" id="UP000199129">
    <property type="component" value="Unassembled WGS sequence"/>
</dbReference>
<dbReference type="EMBL" id="FNUA01000002">
    <property type="protein sequence ID" value="SEE66071.1"/>
    <property type="molecule type" value="Genomic_DNA"/>
</dbReference>
<evidence type="ECO:0000259" key="1">
    <source>
        <dbReference type="SMART" id="SM00645"/>
    </source>
</evidence>
<evidence type="ECO:0000313" key="6">
    <source>
        <dbReference type="Proteomes" id="UP000240476"/>
    </source>
</evidence>
<evidence type="ECO:0000313" key="2">
    <source>
        <dbReference type="EMBL" id="KAB0568425.1"/>
    </source>
</evidence>
<keyword evidence="4" id="KW-0645">Protease</keyword>
<feature type="domain" description="Peptidase C1A papain C-terminal" evidence="1">
    <location>
        <begin position="3"/>
        <end position="204"/>
    </location>
</feature>
<evidence type="ECO:0000313" key="4">
    <source>
        <dbReference type="EMBL" id="SEE66071.1"/>
    </source>
</evidence>
<dbReference type="Proteomes" id="UP000240476">
    <property type="component" value="Unassembled WGS sequence"/>
</dbReference>
<dbReference type="InterPro" id="IPR038765">
    <property type="entry name" value="Papain-like_cys_pep_sf"/>
</dbReference>
<name>A0A1H5KPR5_9PSED</name>
<organism evidence="4 5">
    <name type="scientific">Pseudomonas palleroniana</name>
    <dbReference type="NCBI Taxonomy" id="191390"/>
    <lineage>
        <taxon>Bacteria</taxon>
        <taxon>Pseudomonadati</taxon>
        <taxon>Pseudomonadota</taxon>
        <taxon>Gammaproteobacteria</taxon>
        <taxon>Pseudomonadales</taxon>
        <taxon>Pseudomonadaceae</taxon>
        <taxon>Pseudomonas</taxon>
    </lineage>
</organism>